<keyword evidence="3" id="KW-0479">Metal-binding</keyword>
<dbReference type="Gene3D" id="3.90.180.10">
    <property type="entry name" value="Medium-chain alcohol dehydrogenases, catalytic domain"/>
    <property type="match status" value="2"/>
</dbReference>
<dbReference type="GO" id="GO:0000166">
    <property type="term" value="F:nucleotide binding"/>
    <property type="evidence" value="ECO:0007669"/>
    <property type="project" value="InterPro"/>
</dbReference>
<dbReference type="SMART" id="SM00829">
    <property type="entry name" value="PKS_ER"/>
    <property type="match status" value="1"/>
</dbReference>
<evidence type="ECO:0000256" key="2">
    <source>
        <dbReference type="ARBA" id="ARBA00008072"/>
    </source>
</evidence>
<comment type="caution">
    <text evidence="7">The sequence shown here is derived from an EMBL/GenBank/DDBJ whole genome shotgun (WGS) entry which is preliminary data.</text>
</comment>
<sequence length="708" mass="77207">MKQLVQNLKTGKMELLEVPLPALHKGYVLVRNHFSLISAGTEGSKVKTARASLLQKAKKKPDQVKQVVESVKTEGLEATYKKVMNKLDFPSPLGYSCAGEVMAVGEGVTSFRTGDRVACGGTSALHGEVVAVPVNLCVKVPQKVNMAHAAFTTVSSIAMQGIRQADVRLGEIVVVIGLGLIGQLTIQLLAASGVRALGIDIDDKAVELARISGAVQAYNRSNPGLEQLILEESRGYGVDAVIITAGTSSTDPVELAGRLCRKKGKVIIVGAVPTGFSRPNYYKKELELRMSASYGPGRYDDNYEEKGLDYPIGYVRWTENRNMQAYLELLAAGKLNIEALLSHTFSFEKALEAYEIIMHKTEPFIGMVLQYDTAKDLSPDIHFKTIQNKNGEAPAVGFIGAGSFAQKSLLPNVVKSARMVAVATATGNNAANIAHKYGFETATGEASTVLNHKEINTVFIATRHNTHASYVLKALKNDKNVFVEKPLALHRNELEQIKAEYEKHNSRLMVGFNRRFAPLIVKMMSHFEPGAAKSMLYRVNVGHIPRDHWTQDPQVGGGRIIGEVCHFVDLCMFVAGSRPLSVSAHALDAGQEIWDTLVINLNFENGSVASISYFANGSKSLDKEYMEVYGSGVTAVLKDFKKLEIHTSGKKSFTSAQDKGHSREVEAFMKAVREGAEAPIPFEDIYISSLLPFKIIESIQSGKTIALF</sequence>
<evidence type="ECO:0000256" key="3">
    <source>
        <dbReference type="ARBA" id="ARBA00022723"/>
    </source>
</evidence>
<evidence type="ECO:0000259" key="6">
    <source>
        <dbReference type="SMART" id="SM00829"/>
    </source>
</evidence>
<protein>
    <submittedName>
        <fullName evidence="7">Oxidoreductase</fullName>
    </submittedName>
</protein>
<dbReference type="GO" id="GO:0046872">
    <property type="term" value="F:metal ion binding"/>
    <property type="evidence" value="ECO:0007669"/>
    <property type="project" value="UniProtKB-KW"/>
</dbReference>
<dbReference type="InterPro" id="IPR011032">
    <property type="entry name" value="GroES-like_sf"/>
</dbReference>
<dbReference type="SUPFAM" id="SSF50129">
    <property type="entry name" value="GroES-like"/>
    <property type="match status" value="1"/>
</dbReference>
<dbReference type="AlphaFoldDB" id="A0A7V1LQG3"/>
<dbReference type="CDD" id="cd08255">
    <property type="entry name" value="2-desacetyl-2-hydroxyethyl_bacteriochlorophyllide_like"/>
    <property type="match status" value="1"/>
</dbReference>
<comment type="cofactor">
    <cofactor evidence="1">
        <name>Zn(2+)</name>
        <dbReference type="ChEBI" id="CHEBI:29105"/>
    </cofactor>
</comment>
<dbReference type="Gene3D" id="3.40.50.720">
    <property type="entry name" value="NAD(P)-binding Rossmann-like Domain"/>
    <property type="match status" value="2"/>
</dbReference>
<dbReference type="SUPFAM" id="SSF55347">
    <property type="entry name" value="Glyceraldehyde-3-phosphate dehydrogenase-like, C-terminal domain"/>
    <property type="match status" value="1"/>
</dbReference>
<evidence type="ECO:0000256" key="4">
    <source>
        <dbReference type="ARBA" id="ARBA00022833"/>
    </source>
</evidence>
<keyword evidence="4" id="KW-0862">Zinc</keyword>
<dbReference type="Pfam" id="PF08240">
    <property type="entry name" value="ADH_N"/>
    <property type="match status" value="1"/>
</dbReference>
<dbReference type="Pfam" id="PF01408">
    <property type="entry name" value="GFO_IDH_MocA"/>
    <property type="match status" value="1"/>
</dbReference>
<dbReference type="Gene3D" id="3.30.360.10">
    <property type="entry name" value="Dihydrodipicolinate Reductase, domain 2"/>
    <property type="match status" value="1"/>
</dbReference>
<gene>
    <name evidence="7" type="ORF">ENJ10_14135</name>
</gene>
<dbReference type="InterPro" id="IPR036291">
    <property type="entry name" value="NAD(P)-bd_dom_sf"/>
</dbReference>
<dbReference type="InterPro" id="IPR013149">
    <property type="entry name" value="ADH-like_C"/>
</dbReference>
<dbReference type="InterPro" id="IPR055170">
    <property type="entry name" value="GFO_IDH_MocA-like_dom"/>
</dbReference>
<feature type="domain" description="Enoyl reductase (ER)" evidence="6">
    <location>
        <begin position="47"/>
        <end position="362"/>
    </location>
</feature>
<reference evidence="7" key="1">
    <citation type="journal article" date="2020" name="mSystems">
        <title>Genome- and Community-Level Interaction Insights into Carbon Utilization and Element Cycling Functions of Hydrothermarchaeota in Hydrothermal Sediment.</title>
        <authorList>
            <person name="Zhou Z."/>
            <person name="Liu Y."/>
            <person name="Xu W."/>
            <person name="Pan J."/>
            <person name="Luo Z.H."/>
            <person name="Li M."/>
        </authorList>
    </citation>
    <scope>NUCLEOTIDE SEQUENCE [LARGE SCALE GENOMIC DNA]</scope>
    <source>
        <strain evidence="7">HyVt-456</strain>
    </source>
</reference>
<evidence type="ECO:0000256" key="5">
    <source>
        <dbReference type="ARBA" id="ARBA00023002"/>
    </source>
</evidence>
<proteinExistence type="inferred from homology"/>
<dbReference type="PANTHER" id="PTHR43350:SF19">
    <property type="entry name" value="D-GULOSIDE 3-DEHYDROGENASE"/>
    <property type="match status" value="1"/>
</dbReference>
<dbReference type="InterPro" id="IPR013154">
    <property type="entry name" value="ADH-like_N"/>
</dbReference>
<keyword evidence="5" id="KW-0560">Oxidoreductase</keyword>
<dbReference type="EMBL" id="DRLD01000401">
    <property type="protein sequence ID" value="HED11827.1"/>
    <property type="molecule type" value="Genomic_DNA"/>
</dbReference>
<dbReference type="Pfam" id="PF00107">
    <property type="entry name" value="ADH_zinc_N"/>
    <property type="match status" value="1"/>
</dbReference>
<dbReference type="Pfam" id="PF22725">
    <property type="entry name" value="GFO_IDH_MocA_C3"/>
    <property type="match status" value="1"/>
</dbReference>
<evidence type="ECO:0000256" key="1">
    <source>
        <dbReference type="ARBA" id="ARBA00001947"/>
    </source>
</evidence>
<comment type="similarity">
    <text evidence="2">Belongs to the zinc-containing alcohol dehydrogenase family.</text>
</comment>
<dbReference type="SUPFAM" id="SSF51735">
    <property type="entry name" value="NAD(P)-binding Rossmann-fold domains"/>
    <property type="match status" value="2"/>
</dbReference>
<dbReference type="InterPro" id="IPR020843">
    <property type="entry name" value="ER"/>
</dbReference>
<accession>A0A7V1LQG3</accession>
<dbReference type="GO" id="GO:0016491">
    <property type="term" value="F:oxidoreductase activity"/>
    <property type="evidence" value="ECO:0007669"/>
    <property type="project" value="UniProtKB-KW"/>
</dbReference>
<evidence type="ECO:0000313" key="7">
    <source>
        <dbReference type="EMBL" id="HED11827.1"/>
    </source>
</evidence>
<organism evidence="7">
    <name type="scientific">Caldithrix abyssi</name>
    <dbReference type="NCBI Taxonomy" id="187145"/>
    <lineage>
        <taxon>Bacteria</taxon>
        <taxon>Pseudomonadati</taxon>
        <taxon>Calditrichota</taxon>
        <taxon>Calditrichia</taxon>
        <taxon>Calditrichales</taxon>
        <taxon>Calditrichaceae</taxon>
        <taxon>Caldithrix</taxon>
    </lineage>
</organism>
<dbReference type="Proteomes" id="UP000886005">
    <property type="component" value="Unassembled WGS sequence"/>
</dbReference>
<dbReference type="PANTHER" id="PTHR43350">
    <property type="entry name" value="NAD-DEPENDENT ALCOHOL DEHYDROGENASE"/>
    <property type="match status" value="1"/>
</dbReference>
<name>A0A7V1LQG3_CALAY</name>
<dbReference type="InterPro" id="IPR000683">
    <property type="entry name" value="Gfo/Idh/MocA-like_OxRdtase_N"/>
</dbReference>